<evidence type="ECO:0000313" key="7">
    <source>
        <dbReference type="Proteomes" id="UP000663881"/>
    </source>
</evidence>
<dbReference type="SUPFAM" id="SSF49265">
    <property type="entry name" value="Fibronectin type III"/>
    <property type="match status" value="4"/>
</dbReference>
<feature type="domain" description="Fibronectin type-III" evidence="5">
    <location>
        <begin position="189"/>
        <end position="287"/>
    </location>
</feature>
<dbReference type="Pfam" id="PF07679">
    <property type="entry name" value="I-set"/>
    <property type="match status" value="3"/>
</dbReference>
<proteinExistence type="predicted"/>
<dbReference type="Proteomes" id="UP000663881">
    <property type="component" value="Unassembled WGS sequence"/>
</dbReference>
<dbReference type="PANTHER" id="PTHR14340">
    <property type="entry name" value="MICROFIBRIL-ASSOCIATED GLYCOPROTEIN 3"/>
    <property type="match status" value="1"/>
</dbReference>
<dbReference type="PROSITE" id="PS50835">
    <property type="entry name" value="IG_LIKE"/>
    <property type="match status" value="1"/>
</dbReference>
<dbReference type="EMBL" id="CAJOAY010004187">
    <property type="protein sequence ID" value="CAF4058706.1"/>
    <property type="molecule type" value="Genomic_DNA"/>
</dbReference>
<dbReference type="PRINTS" id="PR00014">
    <property type="entry name" value="FNTYPEIII"/>
</dbReference>
<dbReference type="FunFam" id="2.60.40.10:FF:000031">
    <property type="entry name" value="Myosin-binding protein C, slow type"/>
    <property type="match status" value="1"/>
</dbReference>
<name>A0A819SFQ3_9BILA</name>
<dbReference type="InterPro" id="IPR013098">
    <property type="entry name" value="Ig_I-set"/>
</dbReference>
<feature type="region of interest" description="Disordered" evidence="3">
    <location>
        <begin position="852"/>
        <end position="879"/>
    </location>
</feature>
<dbReference type="PANTHER" id="PTHR14340:SF9">
    <property type="entry name" value="FIBRONECTIN TYPE-III DOMAIN-CONTAINING PROTEIN"/>
    <property type="match status" value="1"/>
</dbReference>
<evidence type="ECO:0000259" key="5">
    <source>
        <dbReference type="PROSITE" id="PS50853"/>
    </source>
</evidence>
<feature type="domain" description="Fibronectin type-III" evidence="5">
    <location>
        <begin position="770"/>
        <end position="867"/>
    </location>
</feature>
<evidence type="ECO:0000256" key="3">
    <source>
        <dbReference type="SAM" id="MobiDB-lite"/>
    </source>
</evidence>
<evidence type="ECO:0000256" key="2">
    <source>
        <dbReference type="ARBA" id="ARBA00023319"/>
    </source>
</evidence>
<dbReference type="FunFam" id="2.60.40.10:FF:000160">
    <property type="entry name" value="Titin a"/>
    <property type="match status" value="1"/>
</dbReference>
<dbReference type="GO" id="GO:0031672">
    <property type="term" value="C:A band"/>
    <property type="evidence" value="ECO:0007669"/>
    <property type="project" value="UniProtKB-ARBA"/>
</dbReference>
<dbReference type="SMART" id="SM00060">
    <property type="entry name" value="FN3"/>
    <property type="match status" value="7"/>
</dbReference>
<accession>A0A819SFQ3</accession>
<dbReference type="SMART" id="SM00409">
    <property type="entry name" value="IG"/>
    <property type="match status" value="4"/>
</dbReference>
<feature type="non-terminal residue" evidence="6">
    <location>
        <position position="1"/>
    </location>
</feature>
<protein>
    <recommendedName>
        <fullName evidence="8">Twitchin</fullName>
    </recommendedName>
</protein>
<feature type="domain" description="Fibronectin type-III" evidence="5">
    <location>
        <begin position="293"/>
        <end position="388"/>
    </location>
</feature>
<organism evidence="6 7">
    <name type="scientific">Adineta steineri</name>
    <dbReference type="NCBI Taxonomy" id="433720"/>
    <lineage>
        <taxon>Eukaryota</taxon>
        <taxon>Metazoa</taxon>
        <taxon>Spiralia</taxon>
        <taxon>Gnathifera</taxon>
        <taxon>Rotifera</taxon>
        <taxon>Eurotatoria</taxon>
        <taxon>Bdelloidea</taxon>
        <taxon>Adinetida</taxon>
        <taxon>Adinetidae</taxon>
        <taxon>Adineta</taxon>
    </lineage>
</organism>
<dbReference type="FunFam" id="2.60.40.10:FF:000003">
    <property type="entry name" value="Titin isoform E"/>
    <property type="match status" value="3"/>
</dbReference>
<feature type="region of interest" description="Disordered" evidence="3">
    <location>
        <begin position="909"/>
        <end position="932"/>
    </location>
</feature>
<dbReference type="InterPro" id="IPR013783">
    <property type="entry name" value="Ig-like_fold"/>
</dbReference>
<dbReference type="CDD" id="cd00063">
    <property type="entry name" value="FN3"/>
    <property type="match status" value="6"/>
</dbReference>
<dbReference type="InterPro" id="IPR007110">
    <property type="entry name" value="Ig-like_dom"/>
</dbReference>
<dbReference type="Gene3D" id="2.60.40.10">
    <property type="entry name" value="Immunoglobulins"/>
    <property type="match status" value="10"/>
</dbReference>
<dbReference type="InterPro" id="IPR036116">
    <property type="entry name" value="FN3_sf"/>
</dbReference>
<dbReference type="FunFam" id="2.60.40.10:FF:000051">
    <property type="entry name" value="Uncharacterized protein, isoform J"/>
    <property type="match status" value="1"/>
</dbReference>
<dbReference type="InterPro" id="IPR036179">
    <property type="entry name" value="Ig-like_dom_sf"/>
</dbReference>
<keyword evidence="2" id="KW-0393">Immunoglobulin domain</keyword>
<sequence>KVEKITKDSVTLSWKKPANDGGTRITGYVIEKKPADGRDWTEVGEVQGREHSYTVPNLKEGEDVSFRIRAVNAIGPSEPSRPTDAITVQDQPDKPSFLDLGSIKDITVKAGKDFELHIPYKATPKATAQWFVDDKELSPDDRLNLKTLDNVVTLLNRKAERGDTGIYKLVLKNSEGTNQVQFRVNVLSPPTKPEGPLDATNVTAEGCTLNWKPPKDDGGNDIKHYVVERREAGTEKWTKVGPPVLGTTCDVRGLEDGKNYEFRVAAENDNGLSEALVVDTPVKAKWPFRPPDAPGTPECIGHTSESITLQWARPQNDGGNPVRGYLIEKKEKGTDRWIPVNREPTAGTEYTVPALVDGKEYEFRVAAVNRAGPGEYAKTEGPIQARPPDVAPHAVGFSAFSPKEIIVRAGEDLKITVPFVGSPAPQVTFAKNGDEIKPDGNNQVTVKDGIAELIVPKVKAGDTGLYSCTLKNHLGQETVQMKVIVVDKPDTPEGPLNISDVKPDSCLLTWKPPKTDGGSPITNYIIEKFDTKKGEWQKVSSFCRSPFYEVTGLNEGSEYKFRVSAENLYGQSVPLECEKPIIAKNPFDAPQGPANVEVGKQTENSVTLKWDKPKNDGGSKVTAYQVEIRKPDSDIWEIANDYPIKGNDFTVDNLSTRKPYEFRVKAVNKAGESEPSSTTGRVKITEYPNGRAPAFIKKLIDASAPLNGKKDDQSLLDDDRVRIQEFDDFIVVTIPDTEREDAGKYAINVANDSELCNVSLKVKIIATPLPPTGPLEISNVSKDRAAQSWKPPKDDGGSKVTGYVVERRDTSKGADAWIPVTQACKETTFTVPSLLDGHEYDFRVMAINENGTSEPLRSTAPTTAKLPFKPPGSPGQPDITGMTNNTVTLNWEKPTSDTMSINTFYTENEAEKGAPSDATTPTKVKGPNASIPPEFLKKLKDAEGNESTKEISQGAKYTITRDGDKCILVINNAALDDVDEYSIKARNKGGSKMCHCNVNVRSPPTFRLPPKYQGVPNYDKGEAVVMKIRHICGLLFNVMLSKDGNDITKDKNVSIDVSD</sequence>
<keyword evidence="1" id="KW-0677">Repeat</keyword>
<dbReference type="Pfam" id="PF00041">
    <property type="entry name" value="fn3"/>
    <property type="match status" value="6"/>
</dbReference>
<dbReference type="AlphaFoldDB" id="A0A819SFQ3"/>
<dbReference type="FunFam" id="2.60.40.10:FF:000034">
    <property type="entry name" value="Titin isoform A"/>
    <property type="match status" value="1"/>
</dbReference>
<feature type="domain" description="Fibronectin type-III" evidence="5">
    <location>
        <begin position="492"/>
        <end position="586"/>
    </location>
</feature>
<dbReference type="FunFam" id="2.60.40.10:FF:000127">
    <property type="entry name" value="titin isoform X1"/>
    <property type="match status" value="1"/>
</dbReference>
<evidence type="ECO:0000313" key="6">
    <source>
        <dbReference type="EMBL" id="CAF4058706.1"/>
    </source>
</evidence>
<dbReference type="InterPro" id="IPR003961">
    <property type="entry name" value="FN3_dom"/>
</dbReference>
<evidence type="ECO:0000256" key="1">
    <source>
        <dbReference type="ARBA" id="ARBA00022737"/>
    </source>
</evidence>
<feature type="domain" description="Fibronectin type-III" evidence="5">
    <location>
        <begin position="1"/>
        <end position="90"/>
    </location>
</feature>
<dbReference type="PROSITE" id="PS50853">
    <property type="entry name" value="FN3"/>
    <property type="match status" value="6"/>
</dbReference>
<evidence type="ECO:0000259" key="4">
    <source>
        <dbReference type="PROSITE" id="PS50835"/>
    </source>
</evidence>
<feature type="domain" description="Fibronectin type-III" evidence="5">
    <location>
        <begin position="592"/>
        <end position="688"/>
    </location>
</feature>
<gene>
    <name evidence="6" type="ORF">OKA104_LOCUS33245</name>
</gene>
<feature type="compositionally biased region" description="Polar residues" evidence="3">
    <location>
        <begin position="852"/>
        <end position="862"/>
    </location>
</feature>
<dbReference type="SUPFAM" id="SSF48726">
    <property type="entry name" value="Immunoglobulin"/>
    <property type="match status" value="4"/>
</dbReference>
<comment type="caution">
    <text evidence="6">The sequence shown here is derived from an EMBL/GenBank/DDBJ whole genome shotgun (WGS) entry which is preliminary data.</text>
</comment>
<reference evidence="6" key="1">
    <citation type="submission" date="2021-02" db="EMBL/GenBank/DDBJ databases">
        <authorList>
            <person name="Nowell W R."/>
        </authorList>
    </citation>
    <scope>NUCLEOTIDE SEQUENCE</scope>
</reference>
<evidence type="ECO:0008006" key="8">
    <source>
        <dbReference type="Google" id="ProtNLM"/>
    </source>
</evidence>
<dbReference type="InterPro" id="IPR003599">
    <property type="entry name" value="Ig_sub"/>
</dbReference>
<feature type="domain" description="Ig-like" evidence="4">
    <location>
        <begin position="388"/>
        <end position="484"/>
    </location>
</feature>